<dbReference type="OrthoDB" id="983097at2"/>
<dbReference type="AlphaFoldDB" id="A0A3P3FH76"/>
<name>A0A3P3FH76_9HYPH</name>
<dbReference type="EMBL" id="RQXT01000025">
    <property type="protein sequence ID" value="RRH98045.1"/>
    <property type="molecule type" value="Genomic_DNA"/>
</dbReference>
<organism evidence="1 2">
    <name type="scientific">Mesorhizobium tamadayense</name>
    <dbReference type="NCBI Taxonomy" id="425306"/>
    <lineage>
        <taxon>Bacteria</taxon>
        <taxon>Pseudomonadati</taxon>
        <taxon>Pseudomonadota</taxon>
        <taxon>Alphaproteobacteria</taxon>
        <taxon>Hyphomicrobiales</taxon>
        <taxon>Phyllobacteriaceae</taxon>
        <taxon>Mesorhizobium</taxon>
    </lineage>
</organism>
<keyword evidence="2" id="KW-1185">Reference proteome</keyword>
<gene>
    <name evidence="1" type="ORF">EH240_19810</name>
</gene>
<comment type="caution">
    <text evidence="1">The sequence shown here is derived from an EMBL/GenBank/DDBJ whole genome shotgun (WGS) entry which is preliminary data.</text>
</comment>
<dbReference type="Proteomes" id="UP000273786">
    <property type="component" value="Unassembled WGS sequence"/>
</dbReference>
<evidence type="ECO:0000313" key="2">
    <source>
        <dbReference type="Proteomes" id="UP000273786"/>
    </source>
</evidence>
<evidence type="ECO:0000313" key="1">
    <source>
        <dbReference type="EMBL" id="RRH98045.1"/>
    </source>
</evidence>
<protein>
    <submittedName>
        <fullName evidence="1">Uncharacterized protein</fullName>
    </submittedName>
</protein>
<accession>A0A3P3FH76</accession>
<sequence>MSEKVSITGQIAEVQREIALRRNVYPIRVRDRKMKQAEADLCMRRIEAVLATLMFCQANEADIRAFIAAKSEKSGGAS</sequence>
<dbReference type="RefSeq" id="WP_125001630.1">
    <property type="nucleotide sequence ID" value="NZ_RQXT01000025.1"/>
</dbReference>
<reference evidence="1 2" key="1">
    <citation type="submission" date="2018-11" db="EMBL/GenBank/DDBJ databases">
        <title>the genome of Mesorhizobium tamadayense DSM 28320.</title>
        <authorList>
            <person name="Gao J."/>
        </authorList>
    </citation>
    <scope>NUCLEOTIDE SEQUENCE [LARGE SCALE GENOMIC DNA]</scope>
    <source>
        <strain evidence="1 2">DSM 28320</strain>
    </source>
</reference>
<proteinExistence type="predicted"/>